<dbReference type="NCBIfam" id="NF005091">
    <property type="entry name" value="PRK06522.2-2"/>
    <property type="match status" value="1"/>
</dbReference>
<comment type="caution">
    <text evidence="14">The sequence shown here is derived from an EMBL/GenBank/DDBJ whole genome shotgun (WGS) entry which is preliminary data.</text>
</comment>
<evidence type="ECO:0000259" key="12">
    <source>
        <dbReference type="Pfam" id="PF02558"/>
    </source>
</evidence>
<dbReference type="AlphaFoldDB" id="A0A971CYJ5"/>
<evidence type="ECO:0000256" key="7">
    <source>
        <dbReference type="ARBA" id="ARBA00022857"/>
    </source>
</evidence>
<keyword evidence="6 11" id="KW-0566">Pantothenate biosynthesis</keyword>
<keyword evidence="8 11" id="KW-0560">Oxidoreductase</keyword>
<comment type="pathway">
    <text evidence="2 11">Cofactor biosynthesis; (R)-pantothenate biosynthesis; (R)-pantoate from 3-methyl-2-oxobutanoate: step 2/2.</text>
</comment>
<evidence type="ECO:0000256" key="2">
    <source>
        <dbReference type="ARBA" id="ARBA00004994"/>
    </source>
</evidence>
<dbReference type="InterPro" id="IPR008927">
    <property type="entry name" value="6-PGluconate_DH-like_C_sf"/>
</dbReference>
<evidence type="ECO:0000313" key="15">
    <source>
        <dbReference type="Proteomes" id="UP000767327"/>
    </source>
</evidence>
<dbReference type="GO" id="GO:0005737">
    <property type="term" value="C:cytoplasm"/>
    <property type="evidence" value="ECO:0007669"/>
    <property type="project" value="TreeGrafter"/>
</dbReference>
<gene>
    <name evidence="14" type="ORF">GXW98_03775</name>
</gene>
<evidence type="ECO:0000256" key="8">
    <source>
        <dbReference type="ARBA" id="ARBA00023002"/>
    </source>
</evidence>
<dbReference type="Proteomes" id="UP000767327">
    <property type="component" value="Unassembled WGS sequence"/>
</dbReference>
<evidence type="ECO:0000256" key="10">
    <source>
        <dbReference type="ARBA" id="ARBA00048793"/>
    </source>
</evidence>
<comment type="similarity">
    <text evidence="3 11">Belongs to the ketopantoate reductase family.</text>
</comment>
<evidence type="ECO:0000256" key="4">
    <source>
        <dbReference type="ARBA" id="ARBA00013014"/>
    </source>
</evidence>
<evidence type="ECO:0000256" key="5">
    <source>
        <dbReference type="ARBA" id="ARBA00019465"/>
    </source>
</evidence>
<dbReference type="RefSeq" id="WP_273173188.1">
    <property type="nucleotide sequence ID" value="NZ_JAAXZR010000016.1"/>
</dbReference>
<dbReference type="Gene3D" id="1.10.1040.10">
    <property type="entry name" value="N-(1-d-carboxylethyl)-l-norvaline Dehydrogenase, domain 2"/>
    <property type="match status" value="1"/>
</dbReference>
<dbReference type="Gene3D" id="3.40.50.720">
    <property type="entry name" value="NAD(P)-binding Rossmann-like Domain"/>
    <property type="match status" value="1"/>
</dbReference>
<dbReference type="EC" id="1.1.1.169" evidence="4 11"/>
<evidence type="ECO:0000256" key="6">
    <source>
        <dbReference type="ARBA" id="ARBA00022655"/>
    </source>
</evidence>
<evidence type="ECO:0000256" key="1">
    <source>
        <dbReference type="ARBA" id="ARBA00002919"/>
    </source>
</evidence>
<evidence type="ECO:0000313" key="14">
    <source>
        <dbReference type="EMBL" id="NLT79390.1"/>
    </source>
</evidence>
<dbReference type="InterPro" id="IPR050838">
    <property type="entry name" value="Ketopantoate_reductase"/>
</dbReference>
<dbReference type="InterPro" id="IPR003710">
    <property type="entry name" value="ApbA"/>
</dbReference>
<evidence type="ECO:0000256" key="9">
    <source>
        <dbReference type="ARBA" id="ARBA00032024"/>
    </source>
</evidence>
<dbReference type="Pfam" id="PF08546">
    <property type="entry name" value="ApbA_C"/>
    <property type="match status" value="1"/>
</dbReference>
<name>A0A971CYJ5_9BIFI</name>
<comment type="function">
    <text evidence="1 11">Catalyzes the NADPH-dependent reduction of ketopantoate into pantoic acid.</text>
</comment>
<dbReference type="PANTHER" id="PTHR43765:SF2">
    <property type="entry name" value="2-DEHYDROPANTOATE 2-REDUCTASE"/>
    <property type="match status" value="1"/>
</dbReference>
<dbReference type="InterPro" id="IPR036291">
    <property type="entry name" value="NAD(P)-bd_dom_sf"/>
</dbReference>
<dbReference type="SUPFAM" id="SSF51735">
    <property type="entry name" value="NAD(P)-binding Rossmann-fold domains"/>
    <property type="match status" value="1"/>
</dbReference>
<evidence type="ECO:0000259" key="13">
    <source>
        <dbReference type="Pfam" id="PF08546"/>
    </source>
</evidence>
<dbReference type="NCBIfam" id="TIGR00745">
    <property type="entry name" value="apbA_panE"/>
    <property type="match status" value="1"/>
</dbReference>
<feature type="domain" description="Ketopantoate reductase C-terminal" evidence="13">
    <location>
        <begin position="176"/>
        <end position="297"/>
    </location>
</feature>
<dbReference type="InterPro" id="IPR013328">
    <property type="entry name" value="6PGD_dom2"/>
</dbReference>
<dbReference type="EMBL" id="JAAXZR010000016">
    <property type="protein sequence ID" value="NLT79390.1"/>
    <property type="molecule type" value="Genomic_DNA"/>
</dbReference>
<dbReference type="FunFam" id="1.10.1040.10:FF:000017">
    <property type="entry name" value="2-dehydropantoate 2-reductase"/>
    <property type="match status" value="1"/>
</dbReference>
<dbReference type="SUPFAM" id="SSF48179">
    <property type="entry name" value="6-phosphogluconate dehydrogenase C-terminal domain-like"/>
    <property type="match status" value="1"/>
</dbReference>
<dbReference type="InterPro" id="IPR013332">
    <property type="entry name" value="KPR_N"/>
</dbReference>
<reference evidence="14" key="1">
    <citation type="journal article" date="2020" name="Biotechnol. Biofuels">
        <title>New insights from the biogas microbiome by comprehensive genome-resolved metagenomics of nearly 1600 species originating from multiple anaerobic digesters.</title>
        <authorList>
            <person name="Campanaro S."/>
            <person name="Treu L."/>
            <person name="Rodriguez-R L.M."/>
            <person name="Kovalovszki A."/>
            <person name="Ziels R.M."/>
            <person name="Maus I."/>
            <person name="Zhu X."/>
            <person name="Kougias P.G."/>
            <person name="Basile A."/>
            <person name="Luo G."/>
            <person name="Schluter A."/>
            <person name="Konstantinidis K.T."/>
            <person name="Angelidaki I."/>
        </authorList>
    </citation>
    <scope>NUCLEOTIDE SEQUENCE</scope>
    <source>
        <strain evidence="14">AS01afH2WH_6</strain>
    </source>
</reference>
<dbReference type="GO" id="GO:0008677">
    <property type="term" value="F:2-dehydropantoate 2-reductase activity"/>
    <property type="evidence" value="ECO:0007669"/>
    <property type="project" value="UniProtKB-EC"/>
</dbReference>
<accession>A0A971CYJ5</accession>
<dbReference type="PANTHER" id="PTHR43765">
    <property type="entry name" value="2-DEHYDROPANTOATE 2-REDUCTASE-RELATED"/>
    <property type="match status" value="1"/>
</dbReference>
<dbReference type="GO" id="GO:0015940">
    <property type="term" value="P:pantothenate biosynthetic process"/>
    <property type="evidence" value="ECO:0007669"/>
    <property type="project" value="UniProtKB-KW"/>
</dbReference>
<keyword evidence="7 11" id="KW-0521">NADP</keyword>
<feature type="domain" description="Ketopantoate reductase N-terminal" evidence="12">
    <location>
        <begin position="10"/>
        <end position="145"/>
    </location>
</feature>
<evidence type="ECO:0000256" key="11">
    <source>
        <dbReference type="RuleBase" id="RU362068"/>
    </source>
</evidence>
<sequence length="300" mass="32133">MTRNNTEDTVALIGAGAIGLSIASAYTRIGAHVVVCGGHTPIERISVTEGEQSQSWPVTHTDDPSAIAGIKTVILAVKAHQTESAASWITAAASPSTTILVAQNGIEHARRVSPHSGESHIVPAIVYLNVERTEPGHALLRRAGDHDLSLPDTPAARRMADELSAGGMRMRLEDDFPRTAWLKLLVNLTANPLTALTGRRAEVIREPGITELARQIMREAQQVAQAEGVHLEPSDVETELDWLMHVPAGSTSSMRQDRLAGKPLEYDALTGAVVRAAERHGIDIPANRMILALLAAIRPA</sequence>
<dbReference type="Pfam" id="PF02558">
    <property type="entry name" value="ApbA"/>
    <property type="match status" value="1"/>
</dbReference>
<organism evidence="14 15">
    <name type="scientific">Bifidobacterium crudilactis</name>
    <dbReference type="NCBI Taxonomy" id="327277"/>
    <lineage>
        <taxon>Bacteria</taxon>
        <taxon>Bacillati</taxon>
        <taxon>Actinomycetota</taxon>
        <taxon>Actinomycetes</taxon>
        <taxon>Bifidobacteriales</taxon>
        <taxon>Bifidobacteriaceae</taxon>
        <taxon>Bifidobacterium</taxon>
    </lineage>
</organism>
<dbReference type="GO" id="GO:0050661">
    <property type="term" value="F:NADP binding"/>
    <property type="evidence" value="ECO:0007669"/>
    <property type="project" value="TreeGrafter"/>
</dbReference>
<dbReference type="InterPro" id="IPR013752">
    <property type="entry name" value="KPA_reductase"/>
</dbReference>
<proteinExistence type="inferred from homology"/>
<evidence type="ECO:0000256" key="3">
    <source>
        <dbReference type="ARBA" id="ARBA00007870"/>
    </source>
</evidence>
<reference evidence="14" key="2">
    <citation type="submission" date="2020-01" db="EMBL/GenBank/DDBJ databases">
        <authorList>
            <person name="Campanaro S."/>
        </authorList>
    </citation>
    <scope>NUCLEOTIDE SEQUENCE</scope>
    <source>
        <strain evidence="14">AS01afH2WH_6</strain>
    </source>
</reference>
<protein>
    <recommendedName>
        <fullName evidence="5 11">2-dehydropantoate 2-reductase</fullName>
        <ecNumber evidence="4 11">1.1.1.169</ecNumber>
    </recommendedName>
    <alternativeName>
        <fullName evidence="9 11">Ketopantoate reductase</fullName>
    </alternativeName>
</protein>
<comment type="catalytic activity">
    <reaction evidence="10 11">
        <text>(R)-pantoate + NADP(+) = 2-dehydropantoate + NADPH + H(+)</text>
        <dbReference type="Rhea" id="RHEA:16233"/>
        <dbReference type="ChEBI" id="CHEBI:11561"/>
        <dbReference type="ChEBI" id="CHEBI:15378"/>
        <dbReference type="ChEBI" id="CHEBI:15980"/>
        <dbReference type="ChEBI" id="CHEBI:57783"/>
        <dbReference type="ChEBI" id="CHEBI:58349"/>
        <dbReference type="EC" id="1.1.1.169"/>
    </reaction>
</comment>